<evidence type="ECO:0000256" key="3">
    <source>
        <dbReference type="ARBA" id="ARBA00022989"/>
    </source>
</evidence>
<dbReference type="InterPro" id="IPR045238">
    <property type="entry name" value="Tim23-like"/>
</dbReference>
<reference evidence="5" key="1">
    <citation type="submission" date="2024-02" db="EMBL/GenBank/DDBJ databases">
        <authorList>
            <consortium name="ELIXIR-Norway"/>
            <consortium name="Elixir Norway"/>
        </authorList>
    </citation>
    <scope>NUCLEOTIDE SEQUENCE</scope>
</reference>
<keyword evidence="4" id="KW-0472">Membrane</keyword>
<dbReference type="Pfam" id="PF02466">
    <property type="entry name" value="Tim17"/>
    <property type="match status" value="1"/>
</dbReference>
<accession>A0ABP0U906</accession>
<dbReference type="Proteomes" id="UP001497512">
    <property type="component" value="Chromosome 2"/>
</dbReference>
<proteinExistence type="predicted"/>
<dbReference type="PANTHER" id="PTHR15371">
    <property type="entry name" value="TIM23"/>
    <property type="match status" value="1"/>
</dbReference>
<evidence type="ECO:0000256" key="2">
    <source>
        <dbReference type="ARBA" id="ARBA00022692"/>
    </source>
</evidence>
<keyword evidence="2" id="KW-0812">Transmembrane</keyword>
<dbReference type="EMBL" id="OZ019894">
    <property type="protein sequence ID" value="CAK9215816.1"/>
    <property type="molecule type" value="Genomic_DNA"/>
</dbReference>
<organism evidence="5 6">
    <name type="scientific">Sphagnum troendelagicum</name>
    <dbReference type="NCBI Taxonomy" id="128251"/>
    <lineage>
        <taxon>Eukaryota</taxon>
        <taxon>Viridiplantae</taxon>
        <taxon>Streptophyta</taxon>
        <taxon>Embryophyta</taxon>
        <taxon>Bryophyta</taxon>
        <taxon>Sphagnophytina</taxon>
        <taxon>Sphagnopsida</taxon>
        <taxon>Sphagnales</taxon>
        <taxon>Sphagnaceae</taxon>
        <taxon>Sphagnum</taxon>
    </lineage>
</organism>
<dbReference type="PANTHER" id="PTHR15371:SF1">
    <property type="entry name" value="OUTER ENVELOPE PORE PROTEIN 16-2, CHLOROPLASTIC"/>
    <property type="match status" value="1"/>
</dbReference>
<evidence type="ECO:0000313" key="5">
    <source>
        <dbReference type="EMBL" id="CAK9215816.1"/>
    </source>
</evidence>
<sequence>MPHGRFAASFDSPTVDVIVDCGNPILNYTLDGFIKVGGVGVAHAVLQDTFAILKKGILMYLPYRMSPPFNAGLVAGVYAGVEYGIERARGKTDWKNAAIGGALTGALLSFSDGTFTRDKIIQHSITGGAIATASEFIRNIT</sequence>
<keyword evidence="6" id="KW-1185">Reference proteome</keyword>
<keyword evidence="3" id="KW-1133">Transmembrane helix</keyword>
<protein>
    <recommendedName>
        <fullName evidence="7">Outer envelope pore protein 16, chloroplastic</fullName>
    </recommendedName>
</protein>
<gene>
    <name evidence="5" type="ORF">CSSPTR1EN2_LOCUS12965</name>
</gene>
<evidence type="ECO:0000256" key="4">
    <source>
        <dbReference type="ARBA" id="ARBA00023136"/>
    </source>
</evidence>
<evidence type="ECO:0000313" key="6">
    <source>
        <dbReference type="Proteomes" id="UP001497512"/>
    </source>
</evidence>
<name>A0ABP0U906_9BRYO</name>
<evidence type="ECO:0008006" key="7">
    <source>
        <dbReference type="Google" id="ProtNLM"/>
    </source>
</evidence>
<comment type="subcellular location">
    <subcellularLocation>
        <location evidence="1">Membrane</location>
        <topology evidence="1">Multi-pass membrane protein</topology>
    </subcellularLocation>
</comment>
<evidence type="ECO:0000256" key="1">
    <source>
        <dbReference type="ARBA" id="ARBA00004141"/>
    </source>
</evidence>